<keyword evidence="2" id="KW-1185">Reference proteome</keyword>
<dbReference type="EMBL" id="CAIF01000031">
    <property type="protein sequence ID" value="CCH41969.1"/>
    <property type="molecule type" value="Genomic_DNA"/>
</dbReference>
<dbReference type="InParanoid" id="K0KKH4"/>
<dbReference type="AlphaFoldDB" id="K0KKH4"/>
<dbReference type="Proteomes" id="UP000009328">
    <property type="component" value="Unassembled WGS sequence"/>
</dbReference>
<organism evidence="1 2">
    <name type="scientific">Wickerhamomyces ciferrii (strain ATCC 14091 / BCRC 22168 / CBS 111 / JCM 3599 / NBRC 0793 / NRRL Y-1031 F-60-10)</name>
    <name type="common">Yeast</name>
    <name type="synonym">Pichia ciferrii</name>
    <dbReference type="NCBI Taxonomy" id="1206466"/>
    <lineage>
        <taxon>Eukaryota</taxon>
        <taxon>Fungi</taxon>
        <taxon>Dikarya</taxon>
        <taxon>Ascomycota</taxon>
        <taxon>Saccharomycotina</taxon>
        <taxon>Saccharomycetes</taxon>
        <taxon>Phaffomycetales</taxon>
        <taxon>Wickerhamomycetaceae</taxon>
        <taxon>Wickerhamomyces</taxon>
    </lineage>
</organism>
<evidence type="ECO:0000313" key="2">
    <source>
        <dbReference type="Proteomes" id="UP000009328"/>
    </source>
</evidence>
<gene>
    <name evidence="1" type="ORF">BN7_1508</name>
</gene>
<comment type="caution">
    <text evidence="1">The sequence shown here is derived from an EMBL/GenBank/DDBJ whole genome shotgun (WGS) entry which is preliminary data.</text>
</comment>
<name>K0KKH4_WICCF</name>
<accession>K0KKH4</accession>
<sequence length="380" mass="44422">MLYSLSKVQFNLHWRFPRALHTIEDDHYTISVPTKIRLINEREQMLQLLRKNKILAHYETTLGSSERYRFYDDYNYSSELYKALGKPYRGLSLYAILKALKLRKKQRLLQRKNGGSNGDTGNNGVPQGGGRNFTVVFKSFESQVKPSSRIVNLSVPKKLRLVKQTTQRNAAVQSILSNTHRSEKIKPRPHKSLADILFNNSEEENNTKDDLLKKRQRSETIKVEEMGVEMNPKSIITTQVKLDEVSIKDDARFEPMDVSKADFDTSNQKFKRRKSEEDTNAKEELPEIIGNFHSYNHNQTHNDHNNSSNTDTKYDDFTFGISKMHNVHQMLVEMYQKETQDDLELLENELKVAKERSLTRYNKLRRIMNNSTTEIQDLFR</sequence>
<reference evidence="1 2" key="1">
    <citation type="journal article" date="2012" name="Eukaryot. Cell">
        <title>Draft genome sequence of Wickerhamomyces ciferrii NRRL Y-1031 F-60-10.</title>
        <authorList>
            <person name="Schneider J."/>
            <person name="Andrea H."/>
            <person name="Blom J."/>
            <person name="Jaenicke S."/>
            <person name="Ruckert C."/>
            <person name="Schorsch C."/>
            <person name="Szczepanowski R."/>
            <person name="Farwick M."/>
            <person name="Goesmann A."/>
            <person name="Puhler A."/>
            <person name="Schaffer S."/>
            <person name="Tauch A."/>
            <person name="Kohler T."/>
            <person name="Brinkrolf K."/>
        </authorList>
    </citation>
    <scope>NUCLEOTIDE SEQUENCE [LARGE SCALE GENOMIC DNA]</scope>
    <source>
        <strain evidence="2">ATCC 14091 / BCRC 22168 / CBS 111 / JCM 3599 / NBRC 0793 / NRRL Y-1031 F-60-10</strain>
    </source>
</reference>
<evidence type="ECO:0000313" key="1">
    <source>
        <dbReference type="EMBL" id="CCH41969.1"/>
    </source>
</evidence>
<protein>
    <submittedName>
        <fullName evidence="1">Uncharacterized protein</fullName>
    </submittedName>
</protein>
<proteinExistence type="predicted"/>
<dbReference type="HOGENOM" id="CLU_728038_0_0_1"/>